<evidence type="ECO:0000313" key="3">
    <source>
        <dbReference type="Proteomes" id="UP000268469"/>
    </source>
</evidence>
<dbReference type="SUPFAM" id="SSF54001">
    <property type="entry name" value="Cysteine proteinases"/>
    <property type="match status" value="1"/>
</dbReference>
<sequence>MIIVLFLLSNFLTGASAVFEKDLTKITIKKDHHWEVTKEIVLHIISYRGREKFGNLMERYNKEEAKVEVLTAKTISPEGRSFDVEKKAIGDLSTVEALLAPKYTKSRMKTIAFSRVEDGARIIFKIRKVGRKKRKFFCGRKVFQKDEPVIHSELDITSPIPLYFYTIGPVTIDSTVDKRRNFYHYRFSCDSLPRVKEEPARVDIDEISPRVYFSSFTNWSEVADWLREKFYSAVKAKGDLARKAMELTSNLGRKEKIEKIYDLVTRDWRDVPLTIKEAGFEPTPTEEVYRQRYGDNKDKCLLLISMLRAVGINAYPGYVARELIKGLPSLEYFDHMVAVVDLPSGQLFLDPSIPEQVKIKAGIHSILNGFNQGFPLLPDLTGRYVLIVTLDTFKFAKISNPIPADFTSKLSFDISIDSSGAISASLNASLTGIPAIRIRSIYKDKTQPERKIKLEEVLSRIKTGTKLLDWQIENLNEPRKKVTISAKFYSPDYGVIEGNRMRISLFPWLCLDDFSSYFSVDQREYTLDAISPRCYRYRFMISLPKGYQPYYLPDSLTESDSLITLRIITHSSSNSVTIVKEIEFKKRFYSSEEYSHLFELWSQFYRPETNLIIVKRD</sequence>
<dbReference type="InterPro" id="IPR038765">
    <property type="entry name" value="Papain-like_cys_pep_sf"/>
</dbReference>
<gene>
    <name evidence="2" type="ORF">DRP53_10850</name>
</gene>
<dbReference type="Gene3D" id="2.60.40.3140">
    <property type="match status" value="1"/>
</dbReference>
<accession>A0A660SCL2</accession>
<reference evidence="2 3" key="1">
    <citation type="submission" date="2018-06" db="EMBL/GenBank/DDBJ databases">
        <title>Extensive metabolic versatility and redundancy in microbially diverse, dynamic hydrothermal sediments.</title>
        <authorList>
            <person name="Dombrowski N."/>
            <person name="Teske A."/>
            <person name="Baker B.J."/>
        </authorList>
    </citation>
    <scope>NUCLEOTIDE SEQUENCE [LARGE SCALE GENOMIC DNA]</scope>
    <source>
        <strain evidence="2">B36_G15</strain>
    </source>
</reference>
<organism evidence="2 3">
    <name type="scientific">candidate division WOR-3 bacterium</name>
    <dbReference type="NCBI Taxonomy" id="2052148"/>
    <lineage>
        <taxon>Bacteria</taxon>
        <taxon>Bacteria division WOR-3</taxon>
    </lineage>
</organism>
<dbReference type="Proteomes" id="UP000268469">
    <property type="component" value="Unassembled WGS sequence"/>
</dbReference>
<dbReference type="Gene3D" id="3.10.620.30">
    <property type="match status" value="1"/>
</dbReference>
<protein>
    <recommendedName>
        <fullName evidence="1">DUF3857 domain-containing protein</fullName>
    </recommendedName>
</protein>
<feature type="domain" description="DUF3857" evidence="1">
    <location>
        <begin position="31"/>
        <end position="194"/>
    </location>
</feature>
<dbReference type="Gene3D" id="2.60.120.1130">
    <property type="match status" value="1"/>
</dbReference>
<dbReference type="InterPro" id="IPR024618">
    <property type="entry name" value="DUF3857"/>
</dbReference>
<proteinExistence type="predicted"/>
<name>A0A660SCL2_UNCW3</name>
<dbReference type="EMBL" id="QNBE01000168">
    <property type="protein sequence ID" value="RKX68393.1"/>
    <property type="molecule type" value="Genomic_DNA"/>
</dbReference>
<dbReference type="AlphaFoldDB" id="A0A660SCL2"/>
<comment type="caution">
    <text evidence="2">The sequence shown here is derived from an EMBL/GenBank/DDBJ whole genome shotgun (WGS) entry which is preliminary data.</text>
</comment>
<dbReference type="Pfam" id="PF12969">
    <property type="entry name" value="DUF3857"/>
    <property type="match status" value="1"/>
</dbReference>
<evidence type="ECO:0000313" key="2">
    <source>
        <dbReference type="EMBL" id="RKX68393.1"/>
    </source>
</evidence>
<evidence type="ECO:0000259" key="1">
    <source>
        <dbReference type="Pfam" id="PF12969"/>
    </source>
</evidence>